<protein>
    <submittedName>
        <fullName evidence="1">Uncharacterized protein</fullName>
    </submittedName>
</protein>
<reference evidence="1" key="1">
    <citation type="submission" date="2022-11" db="EMBL/GenBank/DDBJ databases">
        <authorList>
            <person name="Mo P."/>
        </authorList>
    </citation>
    <scope>NUCLEOTIDE SEQUENCE</scope>
    <source>
        <strain evidence="1">HUAS 11-8</strain>
    </source>
</reference>
<keyword evidence="2" id="KW-1185">Reference proteome</keyword>
<dbReference type="RefSeq" id="WP_268758881.1">
    <property type="nucleotide sequence ID" value="NZ_CP113836.1"/>
</dbReference>
<organism evidence="1 2">
    <name type="scientific">Amycolatopsis cynarae</name>
    <dbReference type="NCBI Taxonomy" id="2995223"/>
    <lineage>
        <taxon>Bacteria</taxon>
        <taxon>Bacillati</taxon>
        <taxon>Actinomycetota</taxon>
        <taxon>Actinomycetes</taxon>
        <taxon>Pseudonocardiales</taxon>
        <taxon>Pseudonocardiaceae</taxon>
        <taxon>Amycolatopsis</taxon>
    </lineage>
</organism>
<evidence type="ECO:0000313" key="1">
    <source>
        <dbReference type="EMBL" id="WAL68788.1"/>
    </source>
</evidence>
<proteinExistence type="predicted"/>
<dbReference type="Proteomes" id="UP001163203">
    <property type="component" value="Chromosome"/>
</dbReference>
<evidence type="ECO:0000313" key="2">
    <source>
        <dbReference type="Proteomes" id="UP001163203"/>
    </source>
</evidence>
<sequence>MVEDEAVWEAFDWLSGADTETGPGVYLYGPEDFRKSLADFEPAIGN</sequence>
<dbReference type="EMBL" id="CP113836">
    <property type="protein sequence ID" value="WAL68788.1"/>
    <property type="molecule type" value="Genomic_DNA"/>
</dbReference>
<gene>
    <name evidence="1" type="ORF">ORV05_13785</name>
</gene>
<name>A0ABY7BCC4_9PSEU</name>
<accession>A0ABY7BCC4</accession>